<evidence type="ECO:0000256" key="1">
    <source>
        <dbReference type="SAM" id="MobiDB-lite"/>
    </source>
</evidence>
<accession>A0ABP6RK49</accession>
<dbReference type="RefSeq" id="WP_344925294.1">
    <property type="nucleotide sequence ID" value="NZ_BAAAYK010000038.1"/>
</dbReference>
<reference evidence="4" key="1">
    <citation type="journal article" date="2019" name="Int. J. Syst. Evol. Microbiol.">
        <title>The Global Catalogue of Microorganisms (GCM) 10K type strain sequencing project: providing services to taxonomists for standard genome sequencing and annotation.</title>
        <authorList>
            <consortium name="The Broad Institute Genomics Platform"/>
            <consortium name="The Broad Institute Genome Sequencing Center for Infectious Disease"/>
            <person name="Wu L."/>
            <person name="Ma J."/>
        </authorList>
    </citation>
    <scope>NUCLEOTIDE SEQUENCE [LARGE SCALE GENOMIC DNA]</scope>
    <source>
        <strain evidence="4">JCM 9687</strain>
    </source>
</reference>
<keyword evidence="2" id="KW-0732">Signal</keyword>
<comment type="caution">
    <text evidence="3">The sequence shown here is derived from an EMBL/GenBank/DDBJ whole genome shotgun (WGS) entry which is preliminary data.</text>
</comment>
<sequence length="205" mass="20375">MGKVVTSVPAKLGLLVVVPALLAGCALNEAPASPPPAADQGADSGPDLPSRPRDLPVAGMKEGAVCGVLTPQQLGALEVGRGVPQARSGTFDAPGCTWLSGREATGLGLTIAIAPLSIDEAQNRKSDGSPETAATYAVGQGFGAVQGQVPGAENLGCFVDVDAAEGRTLEVGITSIGGDDVSNQAMCAKAKQAAEFAVTNLQAQG</sequence>
<proteinExistence type="predicted"/>
<protein>
    <recommendedName>
        <fullName evidence="5">DUF3558 domain-containing protein</fullName>
    </recommendedName>
</protein>
<dbReference type="Pfam" id="PF12079">
    <property type="entry name" value="DUF3558"/>
    <property type="match status" value="1"/>
</dbReference>
<feature type="signal peptide" evidence="2">
    <location>
        <begin position="1"/>
        <end position="22"/>
    </location>
</feature>
<dbReference type="Proteomes" id="UP001500483">
    <property type="component" value="Unassembled WGS sequence"/>
</dbReference>
<feature type="region of interest" description="Disordered" evidence="1">
    <location>
        <begin position="31"/>
        <end position="56"/>
    </location>
</feature>
<name>A0ABP6RK49_9PSEU</name>
<gene>
    <name evidence="3" type="ORF">GCM10020366_16100</name>
</gene>
<dbReference type="EMBL" id="BAAAYK010000038">
    <property type="protein sequence ID" value="GAA3355544.1"/>
    <property type="molecule type" value="Genomic_DNA"/>
</dbReference>
<evidence type="ECO:0000313" key="3">
    <source>
        <dbReference type="EMBL" id="GAA3355544.1"/>
    </source>
</evidence>
<organism evidence="3 4">
    <name type="scientific">Saccharopolyspora gregorii</name>
    <dbReference type="NCBI Taxonomy" id="33914"/>
    <lineage>
        <taxon>Bacteria</taxon>
        <taxon>Bacillati</taxon>
        <taxon>Actinomycetota</taxon>
        <taxon>Actinomycetes</taxon>
        <taxon>Pseudonocardiales</taxon>
        <taxon>Pseudonocardiaceae</taxon>
        <taxon>Saccharopolyspora</taxon>
    </lineage>
</organism>
<evidence type="ECO:0000313" key="4">
    <source>
        <dbReference type="Proteomes" id="UP001500483"/>
    </source>
</evidence>
<evidence type="ECO:0008006" key="5">
    <source>
        <dbReference type="Google" id="ProtNLM"/>
    </source>
</evidence>
<evidence type="ECO:0000256" key="2">
    <source>
        <dbReference type="SAM" id="SignalP"/>
    </source>
</evidence>
<keyword evidence="4" id="KW-1185">Reference proteome</keyword>
<feature type="chain" id="PRO_5047515802" description="DUF3558 domain-containing protein" evidence="2">
    <location>
        <begin position="23"/>
        <end position="205"/>
    </location>
</feature>
<dbReference type="PROSITE" id="PS51257">
    <property type="entry name" value="PROKAR_LIPOPROTEIN"/>
    <property type="match status" value="1"/>
</dbReference>
<dbReference type="InterPro" id="IPR024520">
    <property type="entry name" value="DUF3558"/>
</dbReference>